<sequence>MRNFLVLAIFILASCQASTSDDKKRDSKRYPNDDAPLAWLMREMFEDMEDIKASVERGEQIKSYVEKHQELLTLRGTEPHKSQQASFQVMGNGYLESLNVLESSDEPEELLSNYQTLVNSCLACHTNYCPGPMQRIRKLEMN</sequence>
<accession>A0AAP2CJW8</accession>
<dbReference type="EMBL" id="JAHCMY010000010">
    <property type="protein sequence ID" value="MBS9525295.1"/>
    <property type="molecule type" value="Genomic_DNA"/>
</dbReference>
<name>A0AAP2CJW8_9BACT</name>
<evidence type="ECO:0008006" key="3">
    <source>
        <dbReference type="Google" id="ProtNLM"/>
    </source>
</evidence>
<reference evidence="1 2" key="1">
    <citation type="submission" date="2021-05" db="EMBL/GenBank/DDBJ databases">
        <authorList>
            <person name="Zhang Z.D."/>
            <person name="Osman G."/>
        </authorList>
    </citation>
    <scope>NUCLEOTIDE SEQUENCE [LARGE SCALE GENOMIC DNA]</scope>
    <source>
        <strain evidence="1 2">KCTC 32217</strain>
    </source>
</reference>
<organism evidence="1 2">
    <name type="scientific">Litoribacter ruber</name>
    <dbReference type="NCBI Taxonomy" id="702568"/>
    <lineage>
        <taxon>Bacteria</taxon>
        <taxon>Pseudomonadati</taxon>
        <taxon>Bacteroidota</taxon>
        <taxon>Cytophagia</taxon>
        <taxon>Cytophagales</taxon>
        <taxon>Cyclobacteriaceae</taxon>
        <taxon>Litoribacter</taxon>
    </lineage>
</organism>
<protein>
    <recommendedName>
        <fullName evidence="3">Cytochrome C</fullName>
    </recommendedName>
</protein>
<dbReference type="AlphaFoldDB" id="A0AAP2CJW8"/>
<dbReference type="RefSeq" id="WP_213946154.1">
    <property type="nucleotide sequence ID" value="NZ_JAHCMY010000010.1"/>
</dbReference>
<comment type="caution">
    <text evidence="1">The sequence shown here is derived from an EMBL/GenBank/DDBJ whole genome shotgun (WGS) entry which is preliminary data.</text>
</comment>
<proteinExistence type="predicted"/>
<gene>
    <name evidence="1" type="ORF">KI659_14850</name>
</gene>
<dbReference type="Proteomes" id="UP001319104">
    <property type="component" value="Unassembled WGS sequence"/>
</dbReference>
<evidence type="ECO:0000313" key="2">
    <source>
        <dbReference type="Proteomes" id="UP001319104"/>
    </source>
</evidence>
<keyword evidence="2" id="KW-1185">Reference proteome</keyword>
<dbReference type="PROSITE" id="PS51257">
    <property type="entry name" value="PROKAR_LIPOPROTEIN"/>
    <property type="match status" value="1"/>
</dbReference>
<evidence type="ECO:0000313" key="1">
    <source>
        <dbReference type="EMBL" id="MBS9525295.1"/>
    </source>
</evidence>